<dbReference type="AlphaFoldDB" id="A0A8K0W4R9"/>
<evidence type="ECO:0000313" key="2">
    <source>
        <dbReference type="Proteomes" id="UP000813461"/>
    </source>
</evidence>
<sequence>MRCSRKLLALPPPAAASVHLPSTRLEISLRWLAHTVQSEGQGCPRKPTYGRCVEALSKPAERACASCRPTLRNLSDTSIYVSLHFRIVGSSGFQHLAYVSRSSQPRPPRLETLRAISFLRHVARWPAQTVTLVRLHLAHPTLAGRSNSLTLDGMSLPILPFVDCSCLMWVG</sequence>
<comment type="caution">
    <text evidence="1">The sequence shown here is derived from an EMBL/GenBank/DDBJ whole genome shotgun (WGS) entry which is preliminary data.</text>
</comment>
<keyword evidence="2" id="KW-1185">Reference proteome</keyword>
<gene>
    <name evidence="1" type="ORF">FB567DRAFT_45656</name>
</gene>
<evidence type="ECO:0000313" key="1">
    <source>
        <dbReference type="EMBL" id="KAH7095976.1"/>
    </source>
</evidence>
<accession>A0A8K0W4R9</accession>
<organism evidence="1 2">
    <name type="scientific">Paraphoma chrysanthemicola</name>
    <dbReference type="NCBI Taxonomy" id="798071"/>
    <lineage>
        <taxon>Eukaryota</taxon>
        <taxon>Fungi</taxon>
        <taxon>Dikarya</taxon>
        <taxon>Ascomycota</taxon>
        <taxon>Pezizomycotina</taxon>
        <taxon>Dothideomycetes</taxon>
        <taxon>Pleosporomycetidae</taxon>
        <taxon>Pleosporales</taxon>
        <taxon>Pleosporineae</taxon>
        <taxon>Phaeosphaeriaceae</taxon>
        <taxon>Paraphoma</taxon>
    </lineage>
</organism>
<proteinExistence type="predicted"/>
<reference evidence="1" key="1">
    <citation type="journal article" date="2021" name="Nat. Commun.">
        <title>Genetic determinants of endophytism in the Arabidopsis root mycobiome.</title>
        <authorList>
            <person name="Mesny F."/>
            <person name="Miyauchi S."/>
            <person name="Thiergart T."/>
            <person name="Pickel B."/>
            <person name="Atanasova L."/>
            <person name="Karlsson M."/>
            <person name="Huettel B."/>
            <person name="Barry K.W."/>
            <person name="Haridas S."/>
            <person name="Chen C."/>
            <person name="Bauer D."/>
            <person name="Andreopoulos W."/>
            <person name="Pangilinan J."/>
            <person name="LaButti K."/>
            <person name="Riley R."/>
            <person name="Lipzen A."/>
            <person name="Clum A."/>
            <person name="Drula E."/>
            <person name="Henrissat B."/>
            <person name="Kohler A."/>
            <person name="Grigoriev I.V."/>
            <person name="Martin F.M."/>
            <person name="Hacquard S."/>
        </authorList>
    </citation>
    <scope>NUCLEOTIDE SEQUENCE</scope>
    <source>
        <strain evidence="1">MPI-SDFR-AT-0120</strain>
    </source>
</reference>
<dbReference type="EMBL" id="JAGMVJ010000001">
    <property type="protein sequence ID" value="KAH7095976.1"/>
    <property type="molecule type" value="Genomic_DNA"/>
</dbReference>
<dbReference type="Proteomes" id="UP000813461">
    <property type="component" value="Unassembled WGS sequence"/>
</dbReference>
<protein>
    <submittedName>
        <fullName evidence="1">Uncharacterized protein</fullName>
    </submittedName>
</protein>
<name>A0A8K0W4R9_9PLEO</name>